<evidence type="ECO:0000256" key="2">
    <source>
        <dbReference type="SAM" id="MobiDB-lite"/>
    </source>
</evidence>
<name>A0AA38VIS7_9PEZI</name>
<protein>
    <submittedName>
        <fullName evidence="3">Uncharacterized protein</fullName>
    </submittedName>
</protein>
<dbReference type="Proteomes" id="UP001174694">
    <property type="component" value="Unassembled WGS sequence"/>
</dbReference>
<feature type="coiled-coil region" evidence="1">
    <location>
        <begin position="48"/>
        <end position="82"/>
    </location>
</feature>
<proteinExistence type="predicted"/>
<evidence type="ECO:0000313" key="4">
    <source>
        <dbReference type="Proteomes" id="UP001174694"/>
    </source>
</evidence>
<dbReference type="AlphaFoldDB" id="A0AA38VIS7"/>
<evidence type="ECO:0000256" key="1">
    <source>
        <dbReference type="SAM" id="Coils"/>
    </source>
</evidence>
<comment type="caution">
    <text evidence="3">The sequence shown here is derived from an EMBL/GenBank/DDBJ whole genome shotgun (WGS) entry which is preliminary data.</text>
</comment>
<keyword evidence="4" id="KW-1185">Reference proteome</keyword>
<dbReference type="EMBL" id="JANBVO010000096">
    <property type="protein sequence ID" value="KAJ9130295.1"/>
    <property type="molecule type" value="Genomic_DNA"/>
</dbReference>
<feature type="compositionally biased region" description="Basic and acidic residues" evidence="2">
    <location>
        <begin position="203"/>
        <end position="227"/>
    </location>
</feature>
<sequence length="327" mass="36798">MGPSPRGAVHTAENIDSKVRRLQRDVDCLVSTLTADERAAQYTYTKEAPALQDRIKRNKEAIRRLQRENDVERDKIAQLRNIYAVARERTRTSREQTPTHGAQNGAETEAATSQQQDSTEHDRPGGSAHETATPSPAIQLGGRRSTRQRRRPQHLSPEPPPTDSLPPSRRELEVSPASPRLPATRKRKRDEEHSSGRGQHGRAPQDDGAPRVSVTHEEIIGNKDESGKRRRGTQQMKAIEFDEVFGDGHASYKHRIFEHPEGSGDWFILRCDEHNTHFGSTTTRRYRRAGSFHCRPQIPWPGSLPTDSGPLADMILKTCLLMATTPR</sequence>
<gene>
    <name evidence="3" type="ORF">NKR23_g12265</name>
</gene>
<accession>A0AA38VIS7</accession>
<evidence type="ECO:0000313" key="3">
    <source>
        <dbReference type="EMBL" id="KAJ9130295.1"/>
    </source>
</evidence>
<feature type="compositionally biased region" description="Basic residues" evidence="2">
    <location>
        <begin position="144"/>
        <end position="153"/>
    </location>
</feature>
<keyword evidence="1" id="KW-0175">Coiled coil</keyword>
<reference evidence="3" key="1">
    <citation type="submission" date="2022-07" db="EMBL/GenBank/DDBJ databases">
        <title>Fungi with potential for degradation of polypropylene.</title>
        <authorList>
            <person name="Gostincar C."/>
        </authorList>
    </citation>
    <scope>NUCLEOTIDE SEQUENCE</scope>
    <source>
        <strain evidence="3">EXF-13308</strain>
    </source>
</reference>
<feature type="region of interest" description="Disordered" evidence="2">
    <location>
        <begin position="87"/>
        <end position="233"/>
    </location>
</feature>
<organism evidence="3 4">
    <name type="scientific">Pleurostoma richardsiae</name>
    <dbReference type="NCBI Taxonomy" id="41990"/>
    <lineage>
        <taxon>Eukaryota</taxon>
        <taxon>Fungi</taxon>
        <taxon>Dikarya</taxon>
        <taxon>Ascomycota</taxon>
        <taxon>Pezizomycotina</taxon>
        <taxon>Sordariomycetes</taxon>
        <taxon>Sordariomycetidae</taxon>
        <taxon>Calosphaeriales</taxon>
        <taxon>Pleurostomataceae</taxon>
        <taxon>Pleurostoma</taxon>
    </lineage>
</organism>
<feature type="compositionally biased region" description="Polar residues" evidence="2">
    <location>
        <begin position="95"/>
        <end position="117"/>
    </location>
</feature>